<feature type="compositionally biased region" description="Basic and acidic residues" evidence="1">
    <location>
        <begin position="142"/>
        <end position="153"/>
    </location>
</feature>
<evidence type="ECO:0000313" key="2">
    <source>
        <dbReference type="EMBL" id="KAF9535185.1"/>
    </source>
</evidence>
<proteinExistence type="predicted"/>
<gene>
    <name evidence="2" type="ORF">CPB83DRAFT_234812</name>
</gene>
<dbReference type="AlphaFoldDB" id="A0A9P6ETL8"/>
<name>A0A9P6ETL8_9AGAR</name>
<reference evidence="2" key="1">
    <citation type="submission" date="2020-11" db="EMBL/GenBank/DDBJ databases">
        <authorList>
            <consortium name="DOE Joint Genome Institute"/>
            <person name="Ahrendt S."/>
            <person name="Riley R."/>
            <person name="Andreopoulos W."/>
            <person name="Labutti K."/>
            <person name="Pangilinan J."/>
            <person name="Ruiz-Duenas F.J."/>
            <person name="Barrasa J.M."/>
            <person name="Sanchez-Garcia M."/>
            <person name="Camarero S."/>
            <person name="Miyauchi S."/>
            <person name="Serrano A."/>
            <person name="Linde D."/>
            <person name="Babiker R."/>
            <person name="Drula E."/>
            <person name="Ayuso-Fernandez I."/>
            <person name="Pacheco R."/>
            <person name="Padilla G."/>
            <person name="Ferreira P."/>
            <person name="Barriuso J."/>
            <person name="Kellner H."/>
            <person name="Castanera R."/>
            <person name="Alfaro M."/>
            <person name="Ramirez L."/>
            <person name="Pisabarro A.G."/>
            <person name="Kuo A."/>
            <person name="Tritt A."/>
            <person name="Lipzen A."/>
            <person name="He G."/>
            <person name="Yan M."/>
            <person name="Ng V."/>
            <person name="Cullen D."/>
            <person name="Martin F."/>
            <person name="Rosso M.-N."/>
            <person name="Henrissat B."/>
            <person name="Hibbett D."/>
            <person name="Martinez A.T."/>
            <person name="Grigoriev I.V."/>
        </authorList>
    </citation>
    <scope>NUCLEOTIDE SEQUENCE</scope>
    <source>
        <strain evidence="2">CBS 506.95</strain>
    </source>
</reference>
<feature type="region of interest" description="Disordered" evidence="1">
    <location>
        <begin position="142"/>
        <end position="167"/>
    </location>
</feature>
<keyword evidence="3" id="KW-1185">Reference proteome</keyword>
<evidence type="ECO:0000256" key="1">
    <source>
        <dbReference type="SAM" id="MobiDB-lite"/>
    </source>
</evidence>
<dbReference type="Proteomes" id="UP000807306">
    <property type="component" value="Unassembled WGS sequence"/>
</dbReference>
<accession>A0A9P6ETL8</accession>
<organism evidence="2 3">
    <name type="scientific">Crepidotus variabilis</name>
    <dbReference type="NCBI Taxonomy" id="179855"/>
    <lineage>
        <taxon>Eukaryota</taxon>
        <taxon>Fungi</taxon>
        <taxon>Dikarya</taxon>
        <taxon>Basidiomycota</taxon>
        <taxon>Agaricomycotina</taxon>
        <taxon>Agaricomycetes</taxon>
        <taxon>Agaricomycetidae</taxon>
        <taxon>Agaricales</taxon>
        <taxon>Agaricineae</taxon>
        <taxon>Crepidotaceae</taxon>
        <taxon>Crepidotus</taxon>
    </lineage>
</organism>
<comment type="caution">
    <text evidence="2">The sequence shown here is derived from an EMBL/GenBank/DDBJ whole genome shotgun (WGS) entry which is preliminary data.</text>
</comment>
<dbReference type="EMBL" id="MU157825">
    <property type="protein sequence ID" value="KAF9535185.1"/>
    <property type="molecule type" value="Genomic_DNA"/>
</dbReference>
<evidence type="ECO:0000313" key="3">
    <source>
        <dbReference type="Proteomes" id="UP000807306"/>
    </source>
</evidence>
<protein>
    <submittedName>
        <fullName evidence="2">Uncharacterized protein</fullName>
    </submittedName>
</protein>
<dbReference type="OrthoDB" id="5392716at2759"/>
<sequence length="283" mass="31786">MRAVVTLPDDPTLNAALKKYHLKGINDSTEISKLLLKEHGITLCETSVTRRRKKLGYRAGGYTTKTMEEDAKKKLILDQMAKDPKGRLGARMIKEGIFKDTGIHLTRDYIREAMRQLDPEAYSKRGPRHMKAQRRERLLREARLPGASEERHGAQQPVPSTSRELPVHLPIPPQIMELDNESDFDHDPLPELLSAAGPSSAPSLDIRVWTHPTETHTAFTSEMVGLLQDALPKMTALSRFLDNTETGLAAVDIHSHQLLLRGMETAALLERQLARVISRLDKS</sequence>